<dbReference type="EMBL" id="BKCP01004539">
    <property type="protein sequence ID" value="GER32055.1"/>
    <property type="molecule type" value="Genomic_DNA"/>
</dbReference>
<reference evidence="2" key="1">
    <citation type="journal article" date="2019" name="Curr. Biol.">
        <title>Genome Sequence of Striga asiatica Provides Insight into the Evolution of Plant Parasitism.</title>
        <authorList>
            <person name="Yoshida S."/>
            <person name="Kim S."/>
            <person name="Wafula E.K."/>
            <person name="Tanskanen J."/>
            <person name="Kim Y.M."/>
            <person name="Honaas L."/>
            <person name="Yang Z."/>
            <person name="Spallek T."/>
            <person name="Conn C.E."/>
            <person name="Ichihashi Y."/>
            <person name="Cheong K."/>
            <person name="Cui S."/>
            <person name="Der J.P."/>
            <person name="Gundlach H."/>
            <person name="Jiao Y."/>
            <person name="Hori C."/>
            <person name="Ishida J.K."/>
            <person name="Kasahara H."/>
            <person name="Kiba T."/>
            <person name="Kim M.S."/>
            <person name="Koo N."/>
            <person name="Laohavisit A."/>
            <person name="Lee Y.H."/>
            <person name="Lumba S."/>
            <person name="McCourt P."/>
            <person name="Mortimer J.C."/>
            <person name="Mutuku J.M."/>
            <person name="Nomura T."/>
            <person name="Sasaki-Sekimoto Y."/>
            <person name="Seto Y."/>
            <person name="Wang Y."/>
            <person name="Wakatake T."/>
            <person name="Sakakibara H."/>
            <person name="Demura T."/>
            <person name="Yamaguchi S."/>
            <person name="Yoneyama K."/>
            <person name="Manabe R.I."/>
            <person name="Nelson D.C."/>
            <person name="Schulman A.H."/>
            <person name="Timko M.P."/>
            <person name="dePamphilis C.W."/>
            <person name="Choi D."/>
            <person name="Shirasu K."/>
        </authorList>
    </citation>
    <scope>NUCLEOTIDE SEQUENCE [LARGE SCALE GENOMIC DNA]</scope>
    <source>
        <strain evidence="2">cv. UVA1</strain>
    </source>
</reference>
<accession>A0A5A7PGP6</accession>
<dbReference type="AlphaFoldDB" id="A0A5A7PGP6"/>
<proteinExistence type="predicted"/>
<organism evidence="1 2">
    <name type="scientific">Striga asiatica</name>
    <name type="common">Asiatic witchweed</name>
    <name type="synonym">Buchnera asiatica</name>
    <dbReference type="NCBI Taxonomy" id="4170"/>
    <lineage>
        <taxon>Eukaryota</taxon>
        <taxon>Viridiplantae</taxon>
        <taxon>Streptophyta</taxon>
        <taxon>Embryophyta</taxon>
        <taxon>Tracheophyta</taxon>
        <taxon>Spermatophyta</taxon>
        <taxon>Magnoliopsida</taxon>
        <taxon>eudicotyledons</taxon>
        <taxon>Gunneridae</taxon>
        <taxon>Pentapetalae</taxon>
        <taxon>asterids</taxon>
        <taxon>lamiids</taxon>
        <taxon>Lamiales</taxon>
        <taxon>Orobanchaceae</taxon>
        <taxon>Buchnereae</taxon>
        <taxon>Striga</taxon>
    </lineage>
</organism>
<protein>
    <submittedName>
        <fullName evidence="1">HIT-type Zinc finger family protein</fullName>
    </submittedName>
</protein>
<evidence type="ECO:0000313" key="2">
    <source>
        <dbReference type="Proteomes" id="UP000325081"/>
    </source>
</evidence>
<sequence length="133" mass="14832">MHDDIKKATLAAHIINLHGRAWTPCKGTKDPNSFQLKNDKGISCQKGIGGRNGNGPRFVCQVCNKEGLTTNRCYYRYDSNYNGFPPQKDFNAQNQALYAGCARLGVDSGSLRVYGRRTAGLCRDREMGLRTDR</sequence>
<comment type="caution">
    <text evidence="1">The sequence shown here is derived from an EMBL/GenBank/DDBJ whole genome shotgun (WGS) entry which is preliminary data.</text>
</comment>
<keyword evidence="2" id="KW-1185">Reference proteome</keyword>
<dbReference type="Proteomes" id="UP000325081">
    <property type="component" value="Unassembled WGS sequence"/>
</dbReference>
<gene>
    <name evidence="1" type="ORF">STAS_08101</name>
</gene>
<name>A0A5A7PGP6_STRAF</name>
<evidence type="ECO:0000313" key="1">
    <source>
        <dbReference type="EMBL" id="GER32055.1"/>
    </source>
</evidence>